<comment type="caution">
    <text evidence="2">The sequence shown here is derived from an EMBL/GenBank/DDBJ whole genome shotgun (WGS) entry which is preliminary data.</text>
</comment>
<evidence type="ECO:0000313" key="2">
    <source>
        <dbReference type="EMBL" id="GER71736.1"/>
    </source>
</evidence>
<keyword evidence="3" id="KW-1185">Reference proteome</keyword>
<accession>A0A5J4JA96</accession>
<keyword evidence="1" id="KW-0175">Coiled coil</keyword>
<name>A0A5J4JA96_9BACI</name>
<dbReference type="EMBL" id="BKZQ01000064">
    <property type="protein sequence ID" value="GER71736.1"/>
    <property type="molecule type" value="Genomic_DNA"/>
</dbReference>
<sequence>MNKNKYHTLEKFYIYPQYIGIYKFEKHLHDIEGILNTNPEDFSTLNPKTYYFFKMPLCGHPQKTSLVELRKRIVTNDPLKLYCRICKWLINSGITYEQLAKLYSVNNERPLSDVHYRHHPVIFTCPDCGDDTPYKEMRWVLDHLKKGGSFKKHCKGKCNSVGMKYSALVPLWDKKRNKISIFAVPANDDNLYHRKWYFLCAVCDKPIDTPTTVYNAAINIPRCIRHKIKSGTSFAEMAIFFSFARCLSAFPYIELNHRYKYYRHREFDIFVNVTCHDSHHFFAVEVDGIHHRNTADKDEEKNQYATKNMIHLERVRDVELANVNLENFNNLIQRKSRDKTELNQIITELLNRFLRWLSTLNMEKEQFQELKAAIIEEIQHVDVIRDEKAIWKQLNHLGKKLLKDDPKLKPIFEQLREDVRRELGDFITVTEQDIKRPFVCSKCGNTWEQYVKAVVANFRNSKRKATGCPTCANKNKELNAKLKKKHLL</sequence>
<dbReference type="AlphaFoldDB" id="A0A5J4JA96"/>
<gene>
    <name evidence="2" type="ORF">BpJC7_30390</name>
</gene>
<evidence type="ECO:0000256" key="1">
    <source>
        <dbReference type="SAM" id="Coils"/>
    </source>
</evidence>
<organism evidence="2 3">
    <name type="scientific">Weizmannia acidilactici</name>
    <dbReference type="NCBI Taxonomy" id="2607726"/>
    <lineage>
        <taxon>Bacteria</taxon>
        <taxon>Bacillati</taxon>
        <taxon>Bacillota</taxon>
        <taxon>Bacilli</taxon>
        <taxon>Bacillales</taxon>
        <taxon>Bacillaceae</taxon>
        <taxon>Heyndrickxia</taxon>
    </lineage>
</organism>
<feature type="coiled-coil region" evidence="1">
    <location>
        <begin position="325"/>
        <end position="377"/>
    </location>
</feature>
<evidence type="ECO:0000313" key="3">
    <source>
        <dbReference type="Proteomes" id="UP000391919"/>
    </source>
</evidence>
<proteinExistence type="predicted"/>
<dbReference type="RefSeq" id="WP_151706209.1">
    <property type="nucleotide sequence ID" value="NZ_BKZQ01000064.1"/>
</dbReference>
<protein>
    <submittedName>
        <fullName evidence="2">Uncharacterized protein</fullName>
    </submittedName>
</protein>
<reference evidence="2 3" key="1">
    <citation type="submission" date="2019-09" db="EMBL/GenBank/DDBJ databases">
        <title>Draft genome sequence of Bacillus sp. JC-7.</title>
        <authorList>
            <person name="Tanaka N."/>
            <person name="Shiwa Y."/>
            <person name="Fujita N."/>
            <person name="Tanasupawat S."/>
        </authorList>
    </citation>
    <scope>NUCLEOTIDE SEQUENCE [LARGE SCALE GENOMIC DNA]</scope>
    <source>
        <strain evidence="2 3">JC-7</strain>
    </source>
</reference>
<dbReference type="Proteomes" id="UP000391919">
    <property type="component" value="Unassembled WGS sequence"/>
</dbReference>